<organism evidence="1 2">
    <name type="scientific">Pseudomonas jessenii</name>
    <dbReference type="NCBI Taxonomy" id="77298"/>
    <lineage>
        <taxon>Bacteria</taxon>
        <taxon>Pseudomonadati</taxon>
        <taxon>Pseudomonadota</taxon>
        <taxon>Gammaproteobacteria</taxon>
        <taxon>Pseudomonadales</taxon>
        <taxon>Pseudomonadaceae</taxon>
        <taxon>Pseudomonas</taxon>
    </lineage>
</organism>
<evidence type="ECO:0000313" key="1">
    <source>
        <dbReference type="EMBL" id="SEC29246.1"/>
    </source>
</evidence>
<evidence type="ECO:0008006" key="3">
    <source>
        <dbReference type="Google" id="ProtNLM"/>
    </source>
</evidence>
<name>A0A1H4RBN5_PSEJE</name>
<dbReference type="EMBL" id="FNTC01000002">
    <property type="protein sequence ID" value="SEC29246.1"/>
    <property type="molecule type" value="Genomic_DNA"/>
</dbReference>
<reference evidence="2" key="1">
    <citation type="submission" date="2016-10" db="EMBL/GenBank/DDBJ databases">
        <authorList>
            <person name="Varghese N."/>
            <person name="Submissions S."/>
        </authorList>
    </citation>
    <scope>NUCLEOTIDE SEQUENCE [LARGE SCALE GENOMIC DNA]</scope>
    <source>
        <strain evidence="2">BS3660</strain>
    </source>
</reference>
<dbReference type="Proteomes" id="UP000198542">
    <property type="component" value="Unassembled WGS sequence"/>
</dbReference>
<dbReference type="SUPFAM" id="SSF55961">
    <property type="entry name" value="Bet v1-like"/>
    <property type="match status" value="1"/>
</dbReference>
<proteinExistence type="predicted"/>
<protein>
    <recommendedName>
        <fullName evidence="3">Polyketide cyclase</fullName>
    </recommendedName>
</protein>
<dbReference type="InterPro" id="IPR023393">
    <property type="entry name" value="START-like_dom_sf"/>
</dbReference>
<dbReference type="Gene3D" id="3.30.530.20">
    <property type="match status" value="1"/>
</dbReference>
<gene>
    <name evidence="1" type="ORF">SAMN04490187_3840</name>
</gene>
<evidence type="ECO:0000313" key="2">
    <source>
        <dbReference type="Proteomes" id="UP000198542"/>
    </source>
</evidence>
<keyword evidence="2" id="KW-1185">Reference proteome</keyword>
<dbReference type="AlphaFoldDB" id="A0A1H4RBN5"/>
<accession>A0A1H4RBN5</accession>
<sequence length="162" mass="18430">MPILELTTLIPGRTPEQVLDFCLEGVNFPRIFPERITPLGDIDLNNLRIEAGRQFRFRHWMFNVIPSDWTVVIREVGEMHFIDEMLKGPMRAFRHEHRVEAGEGGTLYTDRVTYSAMGGRHWSGCWSMATCGGFSRRDIAICCSYSSSTAPTGLWVVSSFVL</sequence>